<dbReference type="GO" id="GO:0046872">
    <property type="term" value="F:metal ion binding"/>
    <property type="evidence" value="ECO:0007669"/>
    <property type="project" value="UniProtKB-KW"/>
</dbReference>
<dbReference type="Proteomes" id="UP000242367">
    <property type="component" value="Unassembled WGS sequence"/>
</dbReference>
<dbReference type="PANTHER" id="PTHR10587:SF133">
    <property type="entry name" value="CHITIN DEACETYLASE 1-RELATED"/>
    <property type="match status" value="1"/>
</dbReference>
<feature type="compositionally biased region" description="Low complexity" evidence="3">
    <location>
        <begin position="36"/>
        <end position="45"/>
    </location>
</feature>
<protein>
    <submittedName>
        <fullName evidence="6">Peptidoglycan-N-acetylglucosamine deacetylase</fullName>
        <ecNumber evidence="6">3.5.1.104</ecNumber>
    </submittedName>
</protein>
<dbReference type="GO" id="GO:0016810">
    <property type="term" value="F:hydrolase activity, acting on carbon-nitrogen (but not peptide) bonds"/>
    <property type="evidence" value="ECO:0007669"/>
    <property type="project" value="InterPro"/>
</dbReference>
<feature type="region of interest" description="Disordered" evidence="3">
    <location>
        <begin position="253"/>
        <end position="273"/>
    </location>
</feature>
<feature type="signal peptide" evidence="4">
    <location>
        <begin position="1"/>
        <end position="18"/>
    </location>
</feature>
<dbReference type="EC" id="3.5.1.104" evidence="6"/>
<dbReference type="AlphaFoldDB" id="A0A2P4UIY2"/>
<reference evidence="6 7" key="1">
    <citation type="journal article" date="2017" name="Chemistry">
        <title>Isolation, Biosynthesis and Chemical Modifications of Rubterolones A-F: Rare Tropolone Alkaloids from Actinomadura sp. 5-2.</title>
        <authorList>
            <person name="Guo H."/>
            <person name="Benndorf R."/>
            <person name="Leichnitz D."/>
            <person name="Klassen J.L."/>
            <person name="Vollmers J."/>
            <person name="Gorls H."/>
            <person name="Steinacker M."/>
            <person name="Weigel C."/>
            <person name="Dahse H.M."/>
            <person name="Kaster A.K."/>
            <person name="de Beer Z.W."/>
            <person name="Poulsen M."/>
            <person name="Beemelmanns C."/>
        </authorList>
    </citation>
    <scope>NUCLEOTIDE SEQUENCE [LARGE SCALE GENOMIC DNA]</scope>
    <source>
        <strain evidence="6 7">5-2</strain>
    </source>
</reference>
<evidence type="ECO:0000313" key="6">
    <source>
        <dbReference type="EMBL" id="POM25019.1"/>
    </source>
</evidence>
<dbReference type="EMBL" id="MTBP01000002">
    <property type="protein sequence ID" value="POM25019.1"/>
    <property type="molecule type" value="Genomic_DNA"/>
</dbReference>
<feature type="domain" description="NodB homology" evidence="5">
    <location>
        <begin position="60"/>
        <end position="234"/>
    </location>
</feature>
<dbReference type="Gene3D" id="3.20.20.370">
    <property type="entry name" value="Glycoside hydrolase/deacetylase"/>
    <property type="match status" value="1"/>
</dbReference>
<dbReference type="GO" id="GO:0016020">
    <property type="term" value="C:membrane"/>
    <property type="evidence" value="ECO:0007669"/>
    <property type="project" value="TreeGrafter"/>
</dbReference>
<dbReference type="InterPro" id="IPR011330">
    <property type="entry name" value="Glyco_hydro/deAcase_b/a-brl"/>
</dbReference>
<dbReference type="Pfam" id="PF01522">
    <property type="entry name" value="Polysacc_deac_1"/>
    <property type="match status" value="1"/>
</dbReference>
<dbReference type="PANTHER" id="PTHR10587">
    <property type="entry name" value="GLYCOSYL TRANSFERASE-RELATED"/>
    <property type="match status" value="1"/>
</dbReference>
<feature type="chain" id="PRO_5039719251" evidence="4">
    <location>
        <begin position="19"/>
        <end position="273"/>
    </location>
</feature>
<organism evidence="6 7">
    <name type="scientific">Actinomadura rubteroloni</name>
    <dbReference type="NCBI Taxonomy" id="1926885"/>
    <lineage>
        <taxon>Bacteria</taxon>
        <taxon>Bacillati</taxon>
        <taxon>Actinomycetota</taxon>
        <taxon>Actinomycetes</taxon>
        <taxon>Streptosporangiales</taxon>
        <taxon>Thermomonosporaceae</taxon>
        <taxon>Actinomadura</taxon>
    </lineage>
</organism>
<keyword evidence="4" id="KW-0732">Signal</keyword>
<dbReference type="InterPro" id="IPR050248">
    <property type="entry name" value="Polysacc_deacetylase_ArnD"/>
</dbReference>
<gene>
    <name evidence="6" type="primary">pgdA_3</name>
    <name evidence="6" type="ORF">BTM25_36600</name>
</gene>
<keyword evidence="7" id="KW-1185">Reference proteome</keyword>
<dbReference type="SUPFAM" id="SSF88713">
    <property type="entry name" value="Glycoside hydrolase/deacetylase"/>
    <property type="match status" value="1"/>
</dbReference>
<dbReference type="GO" id="GO:0005975">
    <property type="term" value="P:carbohydrate metabolic process"/>
    <property type="evidence" value="ECO:0007669"/>
    <property type="project" value="InterPro"/>
</dbReference>
<sequence length="273" mass="28688" precursor="true">MRTRASAALALLTVTVAAGCGGAGGRQAATHGHALAGAPRARSAPQAPPPPRAIDCAKASCVALTFDDGPGPYTETLLNELQAAGARATFFMLGENVASFPHAVRRAALAGHEIGNHSWSHPQLTTLPSASVRAQVQRTQRAIERASGGVTPKLMRPPYGAVDKRVSGDIAMPEVLWSVDTLDWKIRDTRRVERAALGQAHRGSIVLMHDIHKTTVAAVPTVLAGLRKKGLTPVTVSELFSTDKPMQAGVAYGERVPPVPAPSVPQRAAEPPR</sequence>
<evidence type="ECO:0000313" key="7">
    <source>
        <dbReference type="Proteomes" id="UP000242367"/>
    </source>
</evidence>
<proteinExistence type="predicted"/>
<feature type="region of interest" description="Disordered" evidence="3">
    <location>
        <begin position="28"/>
        <end position="51"/>
    </location>
</feature>
<evidence type="ECO:0000256" key="1">
    <source>
        <dbReference type="ARBA" id="ARBA00022723"/>
    </source>
</evidence>
<evidence type="ECO:0000259" key="5">
    <source>
        <dbReference type="PROSITE" id="PS51677"/>
    </source>
</evidence>
<comment type="caution">
    <text evidence="6">The sequence shown here is derived from an EMBL/GenBank/DDBJ whole genome shotgun (WGS) entry which is preliminary data.</text>
</comment>
<name>A0A2P4UIY2_9ACTN</name>
<evidence type="ECO:0000256" key="2">
    <source>
        <dbReference type="ARBA" id="ARBA00022801"/>
    </source>
</evidence>
<dbReference type="PROSITE" id="PS51257">
    <property type="entry name" value="PROKAR_LIPOPROTEIN"/>
    <property type="match status" value="1"/>
</dbReference>
<evidence type="ECO:0000256" key="4">
    <source>
        <dbReference type="SAM" id="SignalP"/>
    </source>
</evidence>
<dbReference type="PROSITE" id="PS51677">
    <property type="entry name" value="NODB"/>
    <property type="match status" value="1"/>
</dbReference>
<evidence type="ECO:0000256" key="3">
    <source>
        <dbReference type="SAM" id="MobiDB-lite"/>
    </source>
</evidence>
<keyword evidence="2 6" id="KW-0378">Hydrolase</keyword>
<keyword evidence="1" id="KW-0479">Metal-binding</keyword>
<dbReference type="InterPro" id="IPR002509">
    <property type="entry name" value="NODB_dom"/>
</dbReference>
<accession>A0A2P4UIY2</accession>
<dbReference type="RefSeq" id="WP_235828468.1">
    <property type="nucleotide sequence ID" value="NZ_MTBP01000002.1"/>
</dbReference>